<evidence type="ECO:0000313" key="1">
    <source>
        <dbReference type="EMBL" id="BDY13974.1"/>
    </source>
</evidence>
<accession>A0ABM8FPX9</accession>
<keyword evidence="1" id="KW-0614">Plasmid</keyword>
<geneLocation type="plasmid" evidence="1 2">
    <name>pISO32_1</name>
</geneLocation>
<organism evidence="1 2">
    <name type="scientific">Hydrogenimonas cancrithermarum</name>
    <dbReference type="NCBI Taxonomy" id="2993563"/>
    <lineage>
        <taxon>Bacteria</taxon>
        <taxon>Pseudomonadati</taxon>
        <taxon>Campylobacterota</taxon>
        <taxon>Epsilonproteobacteria</taxon>
        <taxon>Campylobacterales</taxon>
        <taxon>Hydrogenimonadaceae</taxon>
        <taxon>Hydrogenimonas</taxon>
    </lineage>
</organism>
<gene>
    <name evidence="1" type="ORF">HCR_22870</name>
</gene>
<dbReference type="RefSeq" id="WP_286338093.1">
    <property type="nucleotide sequence ID" value="NZ_AP027371.1"/>
</dbReference>
<dbReference type="Proteomes" id="UP001321445">
    <property type="component" value="Plasmid pISO32_1"/>
</dbReference>
<keyword evidence="2" id="KW-1185">Reference proteome</keyword>
<evidence type="ECO:0000313" key="2">
    <source>
        <dbReference type="Proteomes" id="UP001321445"/>
    </source>
</evidence>
<sequence length="82" mass="9523">MHLRRQTPEVYYFKGKQEVNLYASVGKEVLVNVGYQIDRPVTLRREVDALIEGMVWFCLKHSLLITADKEEVIEKEGCVIKV</sequence>
<dbReference type="EMBL" id="AP027371">
    <property type="protein sequence ID" value="BDY13974.1"/>
    <property type="molecule type" value="Genomic_DNA"/>
</dbReference>
<reference evidence="1 2" key="1">
    <citation type="submission" date="2023-03" db="EMBL/GenBank/DDBJ databases">
        <title>Description of Hydrogenimonas sp. ISO32.</title>
        <authorList>
            <person name="Mino S."/>
            <person name="Fukazawa S."/>
            <person name="Sawabe T."/>
        </authorList>
    </citation>
    <scope>NUCLEOTIDE SEQUENCE [LARGE SCALE GENOMIC DNA]</scope>
    <source>
        <strain evidence="1 2">ISO32</strain>
        <plasmid evidence="1 2">pISO32_1</plasmid>
    </source>
</reference>
<name>A0ABM8FPX9_9BACT</name>
<proteinExistence type="predicted"/>
<protein>
    <submittedName>
        <fullName evidence="1">Uncharacterized protein</fullName>
    </submittedName>
</protein>